<dbReference type="InterPro" id="IPR048304">
    <property type="entry name" value="UbiD_Rift_dom"/>
</dbReference>
<reference evidence="6 7" key="1">
    <citation type="submission" date="2024-12" db="EMBL/GenBank/DDBJ databases">
        <title>Forecasting of Potato common scab and diversities of Pathogenic streptomyces spp. in china.</title>
        <authorList>
            <person name="Handique U."/>
            <person name="Wu J."/>
        </authorList>
    </citation>
    <scope>NUCLEOTIDE SEQUENCE [LARGE SCALE GENOMIC DNA]</scope>
    <source>
        <strain evidence="6 7">ZRIMU1585</strain>
    </source>
</reference>
<dbReference type="Pfam" id="PF20696">
    <property type="entry name" value="UbiD_C"/>
    <property type="match status" value="1"/>
</dbReference>
<feature type="region of interest" description="Disordered" evidence="2">
    <location>
        <begin position="1"/>
        <end position="38"/>
    </location>
</feature>
<name>A0ABW9IPE1_STRGJ</name>
<comment type="catalytic activity">
    <reaction evidence="1">
        <text>pyrrole-2-carboxylate + H(+) = 1H-pyrrole + CO2</text>
        <dbReference type="Rhea" id="RHEA:31375"/>
        <dbReference type="ChEBI" id="CHEBI:15378"/>
        <dbReference type="ChEBI" id="CHEBI:16526"/>
        <dbReference type="ChEBI" id="CHEBI:19203"/>
        <dbReference type="ChEBI" id="CHEBI:27660"/>
        <dbReference type="EC" id="4.1.1.93"/>
    </reaction>
</comment>
<evidence type="ECO:0000313" key="7">
    <source>
        <dbReference type="Proteomes" id="UP001631993"/>
    </source>
</evidence>
<comment type="caution">
    <text evidence="1">Lacks conserved residue(s) required for the propagation of feature annotation.</text>
</comment>
<keyword evidence="1" id="KW-0285">Flavoprotein</keyword>
<keyword evidence="1" id="KW-0288">FMN</keyword>
<feature type="binding site" evidence="1">
    <location>
        <position position="431"/>
    </location>
    <ligand>
        <name>prenylated FMN</name>
        <dbReference type="ChEBI" id="CHEBI:87746"/>
    </ligand>
</feature>
<comment type="function">
    <text evidence="1">Catalyzes the prenyl-FMN-dependent decarboxylation of pyrrole-2-carboxylate (P2C). Can also catalyze the carboxylation of pyrrole in the presence of elevated concentrations of CO(2) or bicarbonate.</text>
</comment>
<dbReference type="InterPro" id="IPR049383">
    <property type="entry name" value="UbiD-like_N"/>
</dbReference>
<feature type="domain" description="3-octaprenyl-4-hydroxybenzoate carboxy-lyase-like C-terminal" evidence="5">
    <location>
        <begin position="363"/>
        <end position="464"/>
    </location>
</feature>
<dbReference type="NCBIfam" id="TIGR00148">
    <property type="entry name" value="UbiD family decarboxylase"/>
    <property type="match status" value="1"/>
</dbReference>
<dbReference type="PANTHER" id="PTHR30108:SF17">
    <property type="entry name" value="FERULIC ACID DECARBOXYLASE 1"/>
    <property type="match status" value="1"/>
</dbReference>
<dbReference type="EMBL" id="JBJVNE010000016">
    <property type="protein sequence ID" value="MFM9650349.1"/>
    <property type="molecule type" value="Genomic_DNA"/>
</dbReference>
<keyword evidence="1" id="KW-0210">Decarboxylase</keyword>
<dbReference type="Proteomes" id="UP001631993">
    <property type="component" value="Unassembled WGS sequence"/>
</dbReference>
<comment type="subunit">
    <text evidence="1">Homodimer.</text>
</comment>
<comment type="similarity">
    <text evidence="1">Belongs to the UbiD family. UbiD-like/FDC subfamily.</text>
</comment>
<feature type="compositionally biased region" description="Low complexity" evidence="2">
    <location>
        <begin position="9"/>
        <end position="38"/>
    </location>
</feature>
<gene>
    <name evidence="6" type="primary">bagN</name>
    <name evidence="6" type="ORF">ACKI1S_29885</name>
</gene>
<dbReference type="HAMAP" id="MF_01983">
    <property type="entry name" value="UbiD_FDC"/>
    <property type="match status" value="1"/>
</dbReference>
<comment type="caution">
    <text evidence="6">The sequence shown here is derived from an EMBL/GenBank/DDBJ whole genome shotgun (WGS) entry which is preliminary data.</text>
</comment>
<dbReference type="InterPro" id="IPR049381">
    <property type="entry name" value="UbiD-like_C"/>
</dbReference>
<feature type="domain" description="3-octaprenyl-4-hydroxybenzoate carboxy-lyase-like N-terminal" evidence="4">
    <location>
        <begin position="54"/>
        <end position="141"/>
    </location>
</feature>
<protein>
    <recommendedName>
        <fullName evidence="1">Pyrrole-2-carboxylic acid decarboxylase</fullName>
        <shortName evidence="1">P2C decarboxylase</shortName>
        <ecNumber evidence="1">4.1.1.93</ecNumber>
    </recommendedName>
</protein>
<feature type="binding site" evidence="1">
    <location>
        <position position="232"/>
    </location>
    <ligand>
        <name>prenylated FMN</name>
        <dbReference type="ChEBI" id="CHEBI:87746"/>
    </ligand>
</feature>
<feature type="active site" description="Proton donor" evidence="1">
    <location>
        <position position="322"/>
    </location>
</feature>
<feature type="binding site" evidence="1">
    <location>
        <position position="273"/>
    </location>
    <ligand>
        <name>Mn(2+)</name>
        <dbReference type="ChEBI" id="CHEBI:29035"/>
    </ligand>
</feature>
<dbReference type="PANTHER" id="PTHR30108">
    <property type="entry name" value="3-OCTAPRENYL-4-HYDROXYBENZOATE CARBOXY-LYASE-RELATED"/>
    <property type="match status" value="1"/>
</dbReference>
<evidence type="ECO:0000313" key="6">
    <source>
        <dbReference type="EMBL" id="MFM9650349.1"/>
    </source>
</evidence>
<feature type="binding site" evidence="1">
    <location>
        <position position="231"/>
    </location>
    <ligand>
        <name>prenylated FMN</name>
        <dbReference type="ChEBI" id="CHEBI:87746"/>
    </ligand>
</feature>
<keyword evidence="1" id="KW-0479">Metal-binding</keyword>
<keyword evidence="1" id="KW-0630">Potassium</keyword>
<evidence type="ECO:0000256" key="1">
    <source>
        <dbReference type="HAMAP-Rule" id="MF_01983"/>
    </source>
</evidence>
<feature type="domain" description="3-octaprenyl-4-hydroxybenzoate carboxy-lyase-like Rift-related" evidence="3">
    <location>
        <begin position="156"/>
        <end position="358"/>
    </location>
</feature>
<comment type="cofactor">
    <cofactor evidence="1">
        <name>prenylated FMN</name>
        <dbReference type="ChEBI" id="CHEBI:87746"/>
    </cofactor>
    <text evidence="1">Binds 1 prenylated FMN per subunit.</text>
</comment>
<dbReference type="NCBIfam" id="NF041219">
    <property type="entry name" value="BagN_FevL"/>
    <property type="match status" value="1"/>
</dbReference>
<feature type="binding site" evidence="1">
    <location>
        <position position="273"/>
    </location>
    <ligand>
        <name>prenylated FMN</name>
        <dbReference type="ChEBI" id="CHEBI:87746"/>
    </ligand>
</feature>
<evidence type="ECO:0000259" key="5">
    <source>
        <dbReference type="Pfam" id="PF20696"/>
    </source>
</evidence>
<dbReference type="Gene3D" id="3.40.1670.10">
    <property type="entry name" value="UbiD C-terminal domain-like"/>
    <property type="match status" value="1"/>
</dbReference>
<dbReference type="RefSeq" id="WP_369279903.1">
    <property type="nucleotide sequence ID" value="NZ_JBJVMW010000012.1"/>
</dbReference>
<dbReference type="SUPFAM" id="SSF50475">
    <property type="entry name" value="FMN-binding split barrel"/>
    <property type="match status" value="1"/>
</dbReference>
<dbReference type="SUPFAM" id="SSF143968">
    <property type="entry name" value="UbiD C-terminal domain-like"/>
    <property type="match status" value="1"/>
</dbReference>
<keyword evidence="1" id="KW-0456">Lyase</keyword>
<dbReference type="InterPro" id="IPR002830">
    <property type="entry name" value="UbiD"/>
</dbReference>
<feature type="binding site" evidence="1">
    <location>
        <position position="210"/>
    </location>
    <ligand>
        <name>K(+)</name>
        <dbReference type="ChEBI" id="CHEBI:29103"/>
    </ligand>
</feature>
<keyword evidence="1" id="KW-0464">Manganese</keyword>
<dbReference type="Pfam" id="PF20695">
    <property type="entry name" value="UbiD_N"/>
    <property type="match status" value="1"/>
</dbReference>
<accession>A0ABW9IPE1</accession>
<comment type="cofactor">
    <cofactor evidence="1">
        <name>K(+)</name>
        <dbReference type="ChEBI" id="CHEBI:29103"/>
    </cofactor>
    <text evidence="1">Binds 1 K(+) per subunit.</text>
</comment>
<feature type="binding site" evidence="1">
    <location>
        <position position="273"/>
    </location>
    <ligand>
        <name>K(+)</name>
        <dbReference type="ChEBI" id="CHEBI:29103"/>
    </ligand>
</feature>
<keyword evidence="7" id="KW-1185">Reference proteome</keyword>
<dbReference type="Pfam" id="PF01977">
    <property type="entry name" value="UbiD"/>
    <property type="match status" value="1"/>
</dbReference>
<feature type="binding site" evidence="1">
    <location>
        <position position="232"/>
    </location>
    <ligand>
        <name>Mn(2+)</name>
        <dbReference type="ChEBI" id="CHEBI:29035"/>
    </ligand>
</feature>
<sequence>MTSPTTRPATGSATDAATDATSGSTTDATSGSTTASTSGLATGAVRFGDLRGYLDALEALGDLTHVRRTVSADLEAAAISRLSCERQSPAPLFENVEGVAPGFRLLGAPAALSAAPGKPLARVALSVGLPASATAADLVEHLAGTRLATPVPPRLVPQEDAPCKQNVLLGDEATLDRFPVPRVHEFDGGPYANTWGIIVARTPDGRWTNWSIARIMLIDGKHMTGLVIPAQHIGMIWQEWAERGEPMPYALVQGGDPAIPFVGGVPLPPGVDEAGYIGALHGEPVDVVRCETVDLEVPAGAEIVIEGHLSVGRDAREGPFGEFAGYASTETSMQPVYTVEAITHRDDPIWPLVAEGRPVDEFHTVTGVGQAAEVLAELRAAGLPVTTAWSPLRAASHWMVVTVPQDWRERLPGVDSAELTHRIGKVLSESHSGRATAATFVLDDDIDPADDTDLLWALATRIHPLDRAEPWYGFVHPLLNCYTHEERAAQSGPIVFHDGLLPAPDGSHLPHSSFAQAYPEPIRRRVLEHWSE</sequence>
<evidence type="ECO:0000256" key="2">
    <source>
        <dbReference type="SAM" id="MobiDB-lite"/>
    </source>
</evidence>
<feature type="binding site" evidence="1">
    <location>
        <position position="214"/>
    </location>
    <ligand>
        <name>prenylated FMN</name>
        <dbReference type="ChEBI" id="CHEBI:87746"/>
    </ligand>
</feature>
<comment type="cofactor">
    <cofactor evidence="1">
        <name>Mn(2+)</name>
        <dbReference type="ChEBI" id="CHEBI:29035"/>
    </cofactor>
    <text evidence="1">Binds 1 Mn(2+) per subunit.</text>
</comment>
<evidence type="ECO:0000259" key="4">
    <source>
        <dbReference type="Pfam" id="PF20695"/>
    </source>
</evidence>
<proteinExistence type="inferred from homology"/>
<keyword evidence="1" id="KW-0058">Aromatic hydrocarbons catabolism</keyword>
<organism evidence="6 7">
    <name type="scientific">Streptomyces galilaeus</name>
    <dbReference type="NCBI Taxonomy" id="33899"/>
    <lineage>
        <taxon>Bacteria</taxon>
        <taxon>Bacillati</taxon>
        <taxon>Actinomycetota</taxon>
        <taxon>Actinomycetes</taxon>
        <taxon>Kitasatosporales</taxon>
        <taxon>Streptomycetaceae</taxon>
        <taxon>Streptomyces</taxon>
    </lineage>
</organism>
<dbReference type="InterPro" id="IPR032903">
    <property type="entry name" value="FDC-like"/>
</dbReference>
<dbReference type="EC" id="4.1.1.93" evidence="1"/>
<evidence type="ECO:0000259" key="3">
    <source>
        <dbReference type="Pfam" id="PF01977"/>
    </source>
</evidence>
<comment type="catalytic activity">
    <reaction evidence="1">
        <text>pyrrole-2-carboxylate + H2O = 1H-pyrrole + hydrogencarbonate</text>
        <dbReference type="Rhea" id="RHEA:31379"/>
        <dbReference type="ChEBI" id="CHEBI:15377"/>
        <dbReference type="ChEBI" id="CHEBI:17544"/>
        <dbReference type="ChEBI" id="CHEBI:19203"/>
        <dbReference type="ChEBI" id="CHEBI:27660"/>
        <dbReference type="EC" id="4.1.1.93"/>
    </reaction>
</comment>